<feature type="domain" description="HTH tetR-type" evidence="5">
    <location>
        <begin position="12"/>
        <end position="72"/>
    </location>
</feature>
<keyword evidence="3" id="KW-0804">Transcription</keyword>
<evidence type="ECO:0000256" key="1">
    <source>
        <dbReference type="ARBA" id="ARBA00023015"/>
    </source>
</evidence>
<gene>
    <name evidence="6" type="ORF">NUH29_07440</name>
</gene>
<reference evidence="6 7" key="1">
    <citation type="submission" date="2022-08" db="EMBL/GenBank/DDBJ databases">
        <authorList>
            <person name="Li F."/>
        </authorList>
    </citation>
    <scope>NUCLEOTIDE SEQUENCE [LARGE SCALE GENOMIC DNA]</scope>
    <source>
        <strain evidence="6 7">10F1B-8-1</strain>
    </source>
</reference>
<dbReference type="InterPro" id="IPR011075">
    <property type="entry name" value="TetR_C"/>
</dbReference>
<dbReference type="InterPro" id="IPR036271">
    <property type="entry name" value="Tet_transcr_reg_TetR-rel_C_sf"/>
</dbReference>
<dbReference type="PANTHER" id="PTHR30055">
    <property type="entry name" value="HTH-TYPE TRANSCRIPTIONAL REGULATOR RUTR"/>
    <property type="match status" value="1"/>
</dbReference>
<dbReference type="InterPro" id="IPR009057">
    <property type="entry name" value="Homeodomain-like_sf"/>
</dbReference>
<dbReference type="Gene3D" id="1.10.357.10">
    <property type="entry name" value="Tetracycline Repressor, domain 2"/>
    <property type="match status" value="1"/>
</dbReference>
<evidence type="ECO:0000313" key="7">
    <source>
        <dbReference type="Proteomes" id="UP001205337"/>
    </source>
</evidence>
<keyword evidence="2 4" id="KW-0238">DNA-binding</keyword>
<dbReference type="PRINTS" id="PR00455">
    <property type="entry name" value="HTHTETR"/>
</dbReference>
<protein>
    <submittedName>
        <fullName evidence="6">TetR/AcrR family transcriptional regulator</fullName>
    </submittedName>
</protein>
<keyword evidence="7" id="KW-1185">Reference proteome</keyword>
<keyword evidence="1" id="KW-0805">Transcription regulation</keyword>
<dbReference type="Pfam" id="PF00440">
    <property type="entry name" value="TetR_N"/>
    <property type="match status" value="1"/>
</dbReference>
<organism evidence="6 7">
    <name type="scientific">Protaetiibacter mangrovi</name>
    <dbReference type="NCBI Taxonomy" id="2970926"/>
    <lineage>
        <taxon>Bacteria</taxon>
        <taxon>Bacillati</taxon>
        <taxon>Actinomycetota</taxon>
        <taxon>Actinomycetes</taxon>
        <taxon>Micrococcales</taxon>
        <taxon>Microbacteriaceae</taxon>
        <taxon>Protaetiibacter</taxon>
    </lineage>
</organism>
<dbReference type="PANTHER" id="PTHR30055:SF148">
    <property type="entry name" value="TETR-FAMILY TRANSCRIPTIONAL REGULATOR"/>
    <property type="match status" value="1"/>
</dbReference>
<evidence type="ECO:0000256" key="3">
    <source>
        <dbReference type="ARBA" id="ARBA00023163"/>
    </source>
</evidence>
<dbReference type="EMBL" id="JANTHX010000005">
    <property type="protein sequence ID" value="MCS0499381.1"/>
    <property type="molecule type" value="Genomic_DNA"/>
</dbReference>
<dbReference type="PROSITE" id="PS50977">
    <property type="entry name" value="HTH_TETR_2"/>
    <property type="match status" value="1"/>
</dbReference>
<dbReference type="Pfam" id="PF16859">
    <property type="entry name" value="TetR_C_11"/>
    <property type="match status" value="1"/>
</dbReference>
<dbReference type="SUPFAM" id="SSF48498">
    <property type="entry name" value="Tetracyclin repressor-like, C-terminal domain"/>
    <property type="match status" value="1"/>
</dbReference>
<accession>A0ABT1ZF93</accession>
<feature type="DNA-binding region" description="H-T-H motif" evidence="4">
    <location>
        <begin position="35"/>
        <end position="54"/>
    </location>
</feature>
<dbReference type="SUPFAM" id="SSF46689">
    <property type="entry name" value="Homeodomain-like"/>
    <property type="match status" value="1"/>
</dbReference>
<dbReference type="Proteomes" id="UP001205337">
    <property type="component" value="Unassembled WGS sequence"/>
</dbReference>
<evidence type="ECO:0000313" key="6">
    <source>
        <dbReference type="EMBL" id="MCS0499381.1"/>
    </source>
</evidence>
<evidence type="ECO:0000256" key="4">
    <source>
        <dbReference type="PROSITE-ProRule" id="PRU00335"/>
    </source>
</evidence>
<dbReference type="InterPro" id="IPR001647">
    <property type="entry name" value="HTH_TetR"/>
</dbReference>
<name>A0ABT1ZF93_9MICO</name>
<dbReference type="Gene3D" id="1.10.10.60">
    <property type="entry name" value="Homeodomain-like"/>
    <property type="match status" value="1"/>
</dbReference>
<proteinExistence type="predicted"/>
<evidence type="ECO:0000259" key="5">
    <source>
        <dbReference type="PROSITE" id="PS50977"/>
    </source>
</evidence>
<comment type="caution">
    <text evidence="6">The sequence shown here is derived from an EMBL/GenBank/DDBJ whole genome shotgun (WGS) entry which is preliminary data.</text>
</comment>
<evidence type="ECO:0000256" key="2">
    <source>
        <dbReference type="ARBA" id="ARBA00023125"/>
    </source>
</evidence>
<dbReference type="InterPro" id="IPR050109">
    <property type="entry name" value="HTH-type_TetR-like_transc_reg"/>
</dbReference>
<sequence>MTLEKATRRRGAELEDAILDAVWDEIAEKGYGGLTYEAVATRARTSRAVLYRRWPSREELVLAAIRRLGERTPTISPDTGSLREDMLELLRYSNANRLGTWVVLSVQLAGFYAETGITPAELRSQLLGERPSLVPLIVARAVARGEARADLTDRAMRSAFDLFRSEAIMRLGPVPDEEIVAIVDEVFLPLVRP</sequence>
<dbReference type="RefSeq" id="WP_258798397.1">
    <property type="nucleotide sequence ID" value="NZ_JANTHX010000005.1"/>
</dbReference>